<dbReference type="EMBL" id="WXYO01000005">
    <property type="protein sequence ID" value="NAS12684.1"/>
    <property type="molecule type" value="Genomic_DNA"/>
</dbReference>
<keyword evidence="3" id="KW-1185">Reference proteome</keyword>
<feature type="chain" id="PRO_5026743669" evidence="1">
    <location>
        <begin position="21"/>
        <end position="130"/>
    </location>
</feature>
<reference evidence="2 3" key="1">
    <citation type="submission" date="2020-01" db="EMBL/GenBank/DDBJ databases">
        <title>Bacteria diversity of Porities sp.</title>
        <authorList>
            <person name="Wang G."/>
        </authorList>
    </citation>
    <scope>NUCLEOTIDE SEQUENCE [LARGE SCALE GENOMIC DNA]</scope>
    <source>
        <strain evidence="2 3">R33</strain>
    </source>
</reference>
<gene>
    <name evidence="2" type="ORF">GTQ38_11765</name>
</gene>
<dbReference type="RefSeq" id="WP_161435714.1">
    <property type="nucleotide sequence ID" value="NZ_WXYO01000005.1"/>
</dbReference>
<name>A0A6L9ED47_9FLAO</name>
<keyword evidence="1" id="KW-0732">Signal</keyword>
<organism evidence="2 3">
    <name type="scientific">Poritiphilus flavus</name>
    <dbReference type="NCBI Taxonomy" id="2697053"/>
    <lineage>
        <taxon>Bacteria</taxon>
        <taxon>Pseudomonadati</taxon>
        <taxon>Bacteroidota</taxon>
        <taxon>Flavobacteriia</taxon>
        <taxon>Flavobacteriales</taxon>
        <taxon>Flavobacteriaceae</taxon>
        <taxon>Poritiphilus</taxon>
    </lineage>
</organism>
<comment type="caution">
    <text evidence="2">The sequence shown here is derived from an EMBL/GenBank/DDBJ whole genome shotgun (WGS) entry which is preliminary data.</text>
</comment>
<protein>
    <submittedName>
        <fullName evidence="2">Uncharacterized protein</fullName>
    </submittedName>
</protein>
<dbReference type="Proteomes" id="UP000475249">
    <property type="component" value="Unassembled WGS sequence"/>
</dbReference>
<evidence type="ECO:0000313" key="3">
    <source>
        <dbReference type="Proteomes" id="UP000475249"/>
    </source>
</evidence>
<evidence type="ECO:0000313" key="2">
    <source>
        <dbReference type="EMBL" id="NAS12684.1"/>
    </source>
</evidence>
<feature type="signal peptide" evidence="1">
    <location>
        <begin position="1"/>
        <end position="20"/>
    </location>
</feature>
<proteinExistence type="predicted"/>
<accession>A0A6L9ED47</accession>
<evidence type="ECO:0000256" key="1">
    <source>
        <dbReference type="SAM" id="SignalP"/>
    </source>
</evidence>
<sequence>MRKTALLIAALFLLSFTSQAQESELQFSEGQVFVLGTPTGQDYQHIHFPRKNFLIKKGAIPRMKDLPGTQVYVDQVNYGRSGSAEIVLKRKDGRKFFRVLRSVKASADEALQAGEIKLWTPPKKEAIVVQ</sequence>
<dbReference type="AlphaFoldDB" id="A0A6L9ED47"/>